<dbReference type="HOGENOM" id="CLU_109315_0_0_6"/>
<reference evidence="1" key="1">
    <citation type="submission" date="2015-03" db="EMBL/GenBank/DDBJ databases">
        <title>Draft genome sequence of Mizugakiibacter sediminis skMP5.</title>
        <authorList>
            <person name="Watanabe T."/>
            <person name="Kojima H."/>
            <person name="Fukui M."/>
        </authorList>
    </citation>
    <scope>NUCLEOTIDE SEQUENCE</scope>
    <source>
        <strain evidence="1">SkMP5</strain>
    </source>
</reference>
<accession>A0A0K8QQN8</accession>
<dbReference type="EMBL" id="DF952378">
    <property type="protein sequence ID" value="GAN43594.1"/>
    <property type="molecule type" value="Genomic_DNA"/>
</dbReference>
<dbReference type="STRING" id="1475481.GCA_000953855_02050"/>
<name>A0A0K8QQN8_9GAMM</name>
<keyword evidence="3" id="KW-1185">Reference proteome</keyword>
<protein>
    <submittedName>
        <fullName evidence="2">Uncharacterized protein</fullName>
    </submittedName>
</protein>
<dbReference type="RefSeq" id="WP_148667865.1">
    <property type="nucleotide sequence ID" value="NZ_DF970228.1"/>
</dbReference>
<organism evidence="2">
    <name type="scientific">Mizugakiibacter sediminis</name>
    <dbReference type="NCBI Taxonomy" id="1475481"/>
    <lineage>
        <taxon>Bacteria</taxon>
        <taxon>Pseudomonadati</taxon>
        <taxon>Pseudomonadota</taxon>
        <taxon>Gammaproteobacteria</taxon>
        <taxon>Lysobacterales</taxon>
        <taxon>Rhodanobacteraceae</taxon>
        <taxon>Mizugakiibacter</taxon>
    </lineage>
</organism>
<dbReference type="OrthoDB" id="3837807at2"/>
<dbReference type="SUPFAM" id="SSF55961">
    <property type="entry name" value="Bet v1-like"/>
    <property type="match status" value="1"/>
</dbReference>
<dbReference type="AlphaFoldDB" id="A0A0K8QQN8"/>
<reference evidence="2" key="2">
    <citation type="submission" date="2015-08" db="EMBL/GenBank/DDBJ databases">
        <title>Complete DNA Sequence of Pseudomonas syringae pv. actinidiae, the Causal Agent of Kiwifruit Canker Disease.</title>
        <authorList>
            <person name="Rikkerink E.H.A."/>
            <person name="Fineran P.C."/>
        </authorList>
    </citation>
    <scope>NUCLEOTIDE SEQUENCE</scope>
    <source>
        <strain evidence="2">SkMP5</strain>
    </source>
</reference>
<evidence type="ECO:0000313" key="1">
    <source>
        <dbReference type="EMBL" id="GAN43594.1"/>
    </source>
</evidence>
<dbReference type="Gene3D" id="3.30.530.20">
    <property type="match status" value="1"/>
</dbReference>
<dbReference type="EMBL" id="DF970228">
    <property type="protein sequence ID" value="GAP66692.1"/>
    <property type="molecule type" value="Genomic_DNA"/>
</dbReference>
<dbReference type="Proteomes" id="UP000253740">
    <property type="component" value="Unassembled WGS sequence"/>
</dbReference>
<proteinExistence type="predicted"/>
<evidence type="ECO:0000313" key="3">
    <source>
        <dbReference type="Proteomes" id="UP000253740"/>
    </source>
</evidence>
<evidence type="ECO:0000313" key="2">
    <source>
        <dbReference type="EMBL" id="GAP66692.1"/>
    </source>
</evidence>
<gene>
    <name evidence="1" type="ORF">MBSD_0099</name>
    <name evidence="2" type="ORF">MBSD_n2006</name>
</gene>
<sequence length="175" mass="19245">MRAATGHGWQEWLRLLEMDGLALAAGRPAHGEIRAAVQRLMPALDDWWTQTVAVGYERARGLRAMHQNSRGEFQATAAKTFAAPAFAAFAAWADDALRRRWLDAPGLEVTKVNPGKNIRARWPDGALLDIRFTDKGPARCQVVVDTVKLTDAEAMAAAKAYWQSQFARLAAFLGA</sequence>
<dbReference type="InterPro" id="IPR023393">
    <property type="entry name" value="START-like_dom_sf"/>
</dbReference>